<feature type="domain" description="CRM" evidence="3">
    <location>
        <begin position="1"/>
        <end position="96"/>
    </location>
</feature>
<dbReference type="Proteomes" id="UP000824088">
    <property type="component" value="Unassembled WGS sequence"/>
</dbReference>
<dbReference type="SUPFAM" id="SSF75471">
    <property type="entry name" value="YhbY-like"/>
    <property type="match status" value="1"/>
</dbReference>
<dbReference type="InterPro" id="IPR001890">
    <property type="entry name" value="RNA-binding_CRM"/>
</dbReference>
<sequence>MLNGKQRAALRAAANGLDAWFQIGKGGISDNMVADVSAALDAHELVKLTVLRTADEEPKVLLRTLAERLGAEEVAAVGGKIVLYRRSERDGVKHIEF</sequence>
<reference evidence="4" key="1">
    <citation type="submission" date="2020-10" db="EMBL/GenBank/DDBJ databases">
        <authorList>
            <person name="Gilroy R."/>
        </authorList>
    </citation>
    <scope>NUCLEOTIDE SEQUENCE</scope>
    <source>
        <strain evidence="4">1063</strain>
    </source>
</reference>
<evidence type="ECO:0000313" key="5">
    <source>
        <dbReference type="Proteomes" id="UP000824088"/>
    </source>
</evidence>
<dbReference type="EMBL" id="DVMN01000055">
    <property type="protein sequence ID" value="HIU21230.1"/>
    <property type="molecule type" value="Genomic_DNA"/>
</dbReference>
<gene>
    <name evidence="4" type="ORF">IAD51_03185</name>
</gene>
<dbReference type="GO" id="GO:0003723">
    <property type="term" value="F:RNA binding"/>
    <property type="evidence" value="ECO:0007669"/>
    <property type="project" value="UniProtKB-UniRule"/>
</dbReference>
<organism evidence="4 5">
    <name type="scientific">Candidatus Limadaptatus stercorigallinarum</name>
    <dbReference type="NCBI Taxonomy" id="2840845"/>
    <lineage>
        <taxon>Bacteria</taxon>
        <taxon>Bacillati</taxon>
        <taxon>Bacillota</taxon>
        <taxon>Clostridia</taxon>
        <taxon>Eubacteriales</taxon>
        <taxon>Candidatus Limadaptatus</taxon>
    </lineage>
</organism>
<dbReference type="AlphaFoldDB" id="A0A9D1L223"/>
<accession>A0A9D1L223</accession>
<dbReference type="PANTHER" id="PTHR40065:SF3">
    <property type="entry name" value="RNA-BINDING PROTEIN YHBY"/>
    <property type="match status" value="1"/>
</dbReference>
<dbReference type="PROSITE" id="PS51295">
    <property type="entry name" value="CRM"/>
    <property type="match status" value="1"/>
</dbReference>
<name>A0A9D1L223_9FIRM</name>
<dbReference type="InterPro" id="IPR035920">
    <property type="entry name" value="YhbY-like_sf"/>
</dbReference>
<evidence type="ECO:0000256" key="2">
    <source>
        <dbReference type="PROSITE-ProRule" id="PRU00626"/>
    </source>
</evidence>
<proteinExistence type="predicted"/>
<dbReference type="PANTHER" id="PTHR40065">
    <property type="entry name" value="RNA-BINDING PROTEIN YHBY"/>
    <property type="match status" value="1"/>
</dbReference>
<comment type="caution">
    <text evidence="4">The sequence shown here is derived from an EMBL/GenBank/DDBJ whole genome shotgun (WGS) entry which is preliminary data.</text>
</comment>
<dbReference type="InterPro" id="IPR051925">
    <property type="entry name" value="RNA-binding_domain"/>
</dbReference>
<evidence type="ECO:0000313" key="4">
    <source>
        <dbReference type="EMBL" id="HIU21230.1"/>
    </source>
</evidence>
<dbReference type="SMART" id="SM01103">
    <property type="entry name" value="CRS1_YhbY"/>
    <property type="match status" value="1"/>
</dbReference>
<keyword evidence="1 2" id="KW-0694">RNA-binding</keyword>
<protein>
    <submittedName>
        <fullName evidence="4">YhbY family RNA-binding protein</fullName>
    </submittedName>
</protein>
<evidence type="ECO:0000256" key="1">
    <source>
        <dbReference type="ARBA" id="ARBA00022884"/>
    </source>
</evidence>
<dbReference type="Pfam" id="PF01985">
    <property type="entry name" value="CRS1_YhbY"/>
    <property type="match status" value="1"/>
</dbReference>
<reference evidence="4" key="2">
    <citation type="journal article" date="2021" name="PeerJ">
        <title>Extensive microbial diversity within the chicken gut microbiome revealed by metagenomics and culture.</title>
        <authorList>
            <person name="Gilroy R."/>
            <person name="Ravi A."/>
            <person name="Getino M."/>
            <person name="Pursley I."/>
            <person name="Horton D.L."/>
            <person name="Alikhan N.F."/>
            <person name="Baker D."/>
            <person name="Gharbi K."/>
            <person name="Hall N."/>
            <person name="Watson M."/>
            <person name="Adriaenssens E.M."/>
            <person name="Foster-Nyarko E."/>
            <person name="Jarju S."/>
            <person name="Secka A."/>
            <person name="Antonio M."/>
            <person name="Oren A."/>
            <person name="Chaudhuri R.R."/>
            <person name="La Ragione R."/>
            <person name="Hildebrand F."/>
            <person name="Pallen M.J."/>
        </authorList>
    </citation>
    <scope>NUCLEOTIDE SEQUENCE</scope>
    <source>
        <strain evidence="4">1063</strain>
    </source>
</reference>
<evidence type="ECO:0000259" key="3">
    <source>
        <dbReference type="PROSITE" id="PS51295"/>
    </source>
</evidence>
<dbReference type="Gene3D" id="3.30.110.60">
    <property type="entry name" value="YhbY-like"/>
    <property type="match status" value="1"/>
</dbReference>